<evidence type="ECO:0000256" key="8">
    <source>
        <dbReference type="ARBA" id="ARBA00022741"/>
    </source>
</evidence>
<sequence>MYSNNDLKKLFGIKNRITVTFSFVFIFITIFSTVILFFILNRQHNNILISQYTTKVNEINSYFSRIEDYTNKYNEKKLKLKFEPVIKDQTIVYPKPFNPGEEDFKYIVHIIAKNNLDVIALNTFDFTINNNNLPKTFSNINSNILIPKMIVLSNDTTSSTFSIVKLTRNIKGAIFEVYILKNIDQHIKTINTLKLLFLFSSLLGLILIFLTSREISERILKPIINIISTSKEISRGDLSRRIPYPSAKDELFDLTNIINEMLDKISLTFDKQSRFISDVSHELRTPISVIKGYAELINRRYIKSFTDEEKGTPKNELLIESTESIVKESENMTKLITSLLFLSRGDEKNIKMLNKVIINSTKILNQIETDYRLVSQNKKVVIEKSDTFQFVSDENLLLQSLRIIIENGLKYSPENSNVYISSIYDKKNNSGMFVVRDEGCGIKEDEVEKIFDRFYRVDESRNKETGGYGLGLSIFKRILEIQNHLFKIESKVNVGTKITIIINEVSNT</sequence>
<dbReference type="GeneID" id="29673809"/>
<keyword evidence="13 14" id="KW-0472">Membrane</keyword>
<keyword evidence="10" id="KW-0067">ATP-binding</keyword>
<dbReference type="GO" id="GO:0005886">
    <property type="term" value="C:plasma membrane"/>
    <property type="evidence" value="ECO:0007669"/>
    <property type="project" value="UniProtKB-SubCell"/>
</dbReference>
<dbReference type="PROSITE" id="PS50885">
    <property type="entry name" value="HAMP"/>
    <property type="match status" value="1"/>
</dbReference>
<evidence type="ECO:0000256" key="10">
    <source>
        <dbReference type="ARBA" id="ARBA00022840"/>
    </source>
</evidence>
<dbReference type="PRINTS" id="PR00344">
    <property type="entry name" value="BCTRLSENSOR"/>
</dbReference>
<dbReference type="SMART" id="SM00387">
    <property type="entry name" value="HATPase_c"/>
    <property type="match status" value="1"/>
</dbReference>
<dbReference type="HOGENOM" id="CLU_000445_89_6_0"/>
<reference evidence="17 18" key="1">
    <citation type="journal article" date="2009" name="Stand. Genomic Sci.">
        <title>Complete genome sequence of Streptobacillus moniliformis type strain (9901T).</title>
        <authorList>
            <person name="Nolan M."/>
            <person name="Gronow S."/>
            <person name="Lapidus A."/>
            <person name="Ivanova N."/>
            <person name="Copeland A."/>
            <person name="Lucas S."/>
            <person name="Del Rio T.G."/>
            <person name="Chen F."/>
            <person name="Tice H."/>
            <person name="Pitluck S."/>
            <person name="Cheng J.F."/>
            <person name="Sims D."/>
            <person name="Meincke L."/>
            <person name="Bruce D."/>
            <person name="Goodwin L."/>
            <person name="Brettin T."/>
            <person name="Han C."/>
            <person name="Detter J.C."/>
            <person name="Ovchinikova G."/>
            <person name="Pati A."/>
            <person name="Mavromatis K."/>
            <person name="Mikhailova N."/>
            <person name="Chen A."/>
            <person name="Palaniappan K."/>
            <person name="Land M."/>
            <person name="Hauser L."/>
            <person name="Chang Y.J."/>
            <person name="Jeffries C.D."/>
            <person name="Rohde M."/>
            <person name="Sproer C."/>
            <person name="Goker M."/>
            <person name="Bristow J."/>
            <person name="Eisen J.A."/>
            <person name="Markowitz V."/>
            <person name="Hugenholtz P."/>
            <person name="Kyrpides N.C."/>
            <person name="Klenk H.P."/>
            <person name="Chain P."/>
        </authorList>
    </citation>
    <scope>NUCLEOTIDE SEQUENCE [LARGE SCALE GENOMIC DNA]</scope>
    <source>
        <strain evidence="18">ATCC 14647 / DSM 12112 / NCTC 10651 / 9901</strain>
    </source>
</reference>
<evidence type="ECO:0000313" key="18">
    <source>
        <dbReference type="Proteomes" id="UP000002072"/>
    </source>
</evidence>
<keyword evidence="4" id="KW-1003">Cell membrane</keyword>
<dbReference type="CDD" id="cd00082">
    <property type="entry name" value="HisKA"/>
    <property type="match status" value="1"/>
</dbReference>
<dbReference type="PROSITE" id="PS50109">
    <property type="entry name" value="HIS_KIN"/>
    <property type="match status" value="1"/>
</dbReference>
<evidence type="ECO:0000256" key="9">
    <source>
        <dbReference type="ARBA" id="ARBA00022777"/>
    </source>
</evidence>
<proteinExistence type="predicted"/>
<feature type="transmembrane region" description="Helical" evidence="14">
    <location>
        <begin position="20"/>
        <end position="40"/>
    </location>
</feature>
<dbReference type="InterPro" id="IPR050398">
    <property type="entry name" value="HssS/ArlS-like"/>
</dbReference>
<dbReference type="AlphaFoldDB" id="D1AY32"/>
<comment type="catalytic activity">
    <reaction evidence="1">
        <text>ATP + protein L-histidine = ADP + protein N-phospho-L-histidine.</text>
        <dbReference type="EC" id="2.7.13.3"/>
    </reaction>
</comment>
<dbReference type="EC" id="2.7.13.3" evidence="3"/>
<dbReference type="GO" id="GO:0005524">
    <property type="term" value="F:ATP binding"/>
    <property type="evidence" value="ECO:0007669"/>
    <property type="project" value="UniProtKB-KW"/>
</dbReference>
<dbReference type="SUPFAM" id="SSF47384">
    <property type="entry name" value="Homodimeric domain of signal transducing histidine kinase"/>
    <property type="match status" value="1"/>
</dbReference>
<protein>
    <recommendedName>
        <fullName evidence="3">histidine kinase</fullName>
        <ecNumber evidence="3">2.7.13.3</ecNumber>
    </recommendedName>
</protein>
<dbReference type="Pfam" id="PF00512">
    <property type="entry name" value="HisKA"/>
    <property type="match status" value="1"/>
</dbReference>
<dbReference type="OrthoDB" id="9786919at2"/>
<dbReference type="PANTHER" id="PTHR45528">
    <property type="entry name" value="SENSOR HISTIDINE KINASE CPXA"/>
    <property type="match status" value="1"/>
</dbReference>
<dbReference type="InterPro" id="IPR036890">
    <property type="entry name" value="HATPase_C_sf"/>
</dbReference>
<dbReference type="CDD" id="cd06225">
    <property type="entry name" value="HAMP"/>
    <property type="match status" value="1"/>
</dbReference>
<dbReference type="KEGG" id="smf:Smon_0736"/>
<feature type="transmembrane region" description="Helical" evidence="14">
    <location>
        <begin position="195"/>
        <end position="212"/>
    </location>
</feature>
<dbReference type="InterPro" id="IPR003661">
    <property type="entry name" value="HisK_dim/P_dom"/>
</dbReference>
<dbReference type="SMART" id="SM00388">
    <property type="entry name" value="HisKA"/>
    <property type="match status" value="1"/>
</dbReference>
<keyword evidence="12" id="KW-0902">Two-component regulatory system</keyword>
<dbReference type="InterPro" id="IPR036097">
    <property type="entry name" value="HisK_dim/P_sf"/>
</dbReference>
<dbReference type="PANTHER" id="PTHR45528:SF1">
    <property type="entry name" value="SENSOR HISTIDINE KINASE CPXA"/>
    <property type="match status" value="1"/>
</dbReference>
<keyword evidence="9 17" id="KW-0418">Kinase</keyword>
<dbReference type="SUPFAM" id="SSF158472">
    <property type="entry name" value="HAMP domain-like"/>
    <property type="match status" value="1"/>
</dbReference>
<accession>D1AY32</accession>
<dbReference type="Pfam" id="PF02518">
    <property type="entry name" value="HATPase_c"/>
    <property type="match status" value="1"/>
</dbReference>
<dbReference type="InterPro" id="IPR004358">
    <property type="entry name" value="Sig_transdc_His_kin-like_C"/>
</dbReference>
<dbReference type="Gene3D" id="6.10.340.10">
    <property type="match status" value="1"/>
</dbReference>
<dbReference type="eggNOG" id="COG2770">
    <property type="taxonomic scope" value="Bacteria"/>
</dbReference>
<evidence type="ECO:0000256" key="6">
    <source>
        <dbReference type="ARBA" id="ARBA00022679"/>
    </source>
</evidence>
<keyword evidence="8" id="KW-0547">Nucleotide-binding</keyword>
<dbReference type="Gene3D" id="1.10.287.130">
    <property type="match status" value="1"/>
</dbReference>
<dbReference type="InterPro" id="IPR005467">
    <property type="entry name" value="His_kinase_dom"/>
</dbReference>
<keyword evidence="11 14" id="KW-1133">Transmembrane helix</keyword>
<evidence type="ECO:0000259" key="15">
    <source>
        <dbReference type="PROSITE" id="PS50109"/>
    </source>
</evidence>
<evidence type="ECO:0000256" key="4">
    <source>
        <dbReference type="ARBA" id="ARBA00022475"/>
    </source>
</evidence>
<evidence type="ECO:0000256" key="13">
    <source>
        <dbReference type="ARBA" id="ARBA00023136"/>
    </source>
</evidence>
<keyword evidence="6" id="KW-0808">Transferase</keyword>
<dbReference type="SUPFAM" id="SSF55874">
    <property type="entry name" value="ATPase domain of HSP90 chaperone/DNA topoisomerase II/histidine kinase"/>
    <property type="match status" value="1"/>
</dbReference>
<gene>
    <name evidence="17" type="ordered locus">Smon_0736</name>
</gene>
<dbReference type="InterPro" id="IPR003594">
    <property type="entry name" value="HATPase_dom"/>
</dbReference>
<name>D1AY32_STRM9</name>
<dbReference type="SMART" id="SM00304">
    <property type="entry name" value="HAMP"/>
    <property type="match status" value="1"/>
</dbReference>
<evidence type="ECO:0000256" key="14">
    <source>
        <dbReference type="SAM" id="Phobius"/>
    </source>
</evidence>
<evidence type="ECO:0000256" key="2">
    <source>
        <dbReference type="ARBA" id="ARBA00004651"/>
    </source>
</evidence>
<evidence type="ECO:0000313" key="17">
    <source>
        <dbReference type="EMBL" id="ACZ01208.1"/>
    </source>
</evidence>
<feature type="domain" description="Histidine kinase" evidence="15">
    <location>
        <begin position="278"/>
        <end position="506"/>
    </location>
</feature>
<dbReference type="RefSeq" id="WP_012858759.1">
    <property type="nucleotide sequence ID" value="NC_013515.1"/>
</dbReference>
<dbReference type="EMBL" id="CP001779">
    <property type="protein sequence ID" value="ACZ01208.1"/>
    <property type="molecule type" value="Genomic_DNA"/>
</dbReference>
<evidence type="ECO:0000256" key="5">
    <source>
        <dbReference type="ARBA" id="ARBA00022553"/>
    </source>
</evidence>
<evidence type="ECO:0000259" key="16">
    <source>
        <dbReference type="PROSITE" id="PS50885"/>
    </source>
</evidence>
<feature type="domain" description="HAMP" evidence="16">
    <location>
        <begin position="217"/>
        <end position="270"/>
    </location>
</feature>
<evidence type="ECO:0000256" key="3">
    <source>
        <dbReference type="ARBA" id="ARBA00012438"/>
    </source>
</evidence>
<keyword evidence="18" id="KW-1185">Reference proteome</keyword>
<keyword evidence="7 14" id="KW-0812">Transmembrane</keyword>
<dbReference type="Proteomes" id="UP000002072">
    <property type="component" value="Chromosome"/>
</dbReference>
<dbReference type="STRING" id="519441.Smon_0736"/>
<evidence type="ECO:0000256" key="7">
    <source>
        <dbReference type="ARBA" id="ARBA00022692"/>
    </source>
</evidence>
<dbReference type="eggNOG" id="COG2205">
    <property type="taxonomic scope" value="Bacteria"/>
</dbReference>
<dbReference type="GO" id="GO:0000155">
    <property type="term" value="F:phosphorelay sensor kinase activity"/>
    <property type="evidence" value="ECO:0007669"/>
    <property type="project" value="InterPro"/>
</dbReference>
<comment type="subcellular location">
    <subcellularLocation>
        <location evidence="2">Cell membrane</location>
        <topology evidence="2">Multi-pass membrane protein</topology>
    </subcellularLocation>
</comment>
<evidence type="ECO:0000256" key="1">
    <source>
        <dbReference type="ARBA" id="ARBA00000085"/>
    </source>
</evidence>
<organism evidence="17 18">
    <name type="scientific">Streptobacillus moniliformis (strain ATCC 14647 / DSM 12112 / NCTC 10651 / 9901)</name>
    <dbReference type="NCBI Taxonomy" id="519441"/>
    <lineage>
        <taxon>Bacteria</taxon>
        <taxon>Fusobacteriati</taxon>
        <taxon>Fusobacteriota</taxon>
        <taxon>Fusobacteriia</taxon>
        <taxon>Fusobacteriales</taxon>
        <taxon>Leptotrichiaceae</taxon>
        <taxon>Streptobacillus</taxon>
    </lineage>
</organism>
<evidence type="ECO:0000256" key="11">
    <source>
        <dbReference type="ARBA" id="ARBA00022989"/>
    </source>
</evidence>
<keyword evidence="5" id="KW-0597">Phosphoprotein</keyword>
<evidence type="ECO:0000256" key="12">
    <source>
        <dbReference type="ARBA" id="ARBA00023012"/>
    </source>
</evidence>
<dbReference type="Pfam" id="PF00672">
    <property type="entry name" value="HAMP"/>
    <property type="match status" value="1"/>
</dbReference>
<dbReference type="FunFam" id="1.10.287.130:FF:000001">
    <property type="entry name" value="Two-component sensor histidine kinase"/>
    <property type="match status" value="1"/>
</dbReference>
<dbReference type="Gene3D" id="3.30.565.10">
    <property type="entry name" value="Histidine kinase-like ATPase, C-terminal domain"/>
    <property type="match status" value="1"/>
</dbReference>
<dbReference type="InterPro" id="IPR003660">
    <property type="entry name" value="HAMP_dom"/>
</dbReference>